<dbReference type="PIRSF" id="PIRSF002070">
    <property type="entry name" value="SSB"/>
    <property type="match status" value="1"/>
</dbReference>
<keyword evidence="1 2" id="KW-0238">DNA-binding</keyword>
<feature type="compositionally biased region" description="Polar residues" evidence="4">
    <location>
        <begin position="119"/>
        <end position="129"/>
    </location>
</feature>
<proteinExistence type="inferred from homology"/>
<dbReference type="Pfam" id="PF00436">
    <property type="entry name" value="SSB"/>
    <property type="match status" value="1"/>
</dbReference>
<dbReference type="Gene3D" id="2.40.50.140">
    <property type="entry name" value="Nucleic acid-binding proteins"/>
    <property type="match status" value="1"/>
</dbReference>
<evidence type="ECO:0000313" key="6">
    <source>
        <dbReference type="Proteomes" id="UP000667802"/>
    </source>
</evidence>
<gene>
    <name evidence="5" type="primary">ssb</name>
    <name evidence="5" type="ORF">G7B40_025075</name>
</gene>
<dbReference type="HAMAP" id="MF_00984">
    <property type="entry name" value="SSB"/>
    <property type="match status" value="1"/>
</dbReference>
<keyword evidence="6" id="KW-1185">Reference proteome</keyword>
<dbReference type="GO" id="GO:0009295">
    <property type="term" value="C:nucleoid"/>
    <property type="evidence" value="ECO:0007669"/>
    <property type="project" value="TreeGrafter"/>
</dbReference>
<dbReference type="GO" id="GO:0006260">
    <property type="term" value="P:DNA replication"/>
    <property type="evidence" value="ECO:0007669"/>
    <property type="project" value="InterPro"/>
</dbReference>
<name>A0AAP5IF30_9CYAN</name>
<dbReference type="CDD" id="cd04496">
    <property type="entry name" value="SSB_OBF"/>
    <property type="match status" value="1"/>
</dbReference>
<dbReference type="EMBL" id="JAALHA020000014">
    <property type="protein sequence ID" value="MDR9897810.1"/>
    <property type="molecule type" value="Genomic_DNA"/>
</dbReference>
<organism evidence="5 6">
    <name type="scientific">Aetokthonos hydrillicola Thurmond2011</name>
    <dbReference type="NCBI Taxonomy" id="2712845"/>
    <lineage>
        <taxon>Bacteria</taxon>
        <taxon>Bacillati</taxon>
        <taxon>Cyanobacteriota</taxon>
        <taxon>Cyanophyceae</taxon>
        <taxon>Nostocales</taxon>
        <taxon>Hapalosiphonaceae</taxon>
        <taxon>Aetokthonos</taxon>
    </lineage>
</organism>
<protein>
    <recommendedName>
        <fullName evidence="2 3">Single-stranded DNA-binding protein</fullName>
        <shortName evidence="2">SSB</shortName>
    </recommendedName>
</protein>
<comment type="caution">
    <text evidence="5">The sequence shown here is derived from an EMBL/GenBank/DDBJ whole genome shotgun (WGS) entry which is preliminary data.</text>
</comment>
<dbReference type="Proteomes" id="UP000667802">
    <property type="component" value="Unassembled WGS sequence"/>
</dbReference>
<evidence type="ECO:0000256" key="2">
    <source>
        <dbReference type="HAMAP-Rule" id="MF_00984"/>
    </source>
</evidence>
<dbReference type="InterPro" id="IPR012340">
    <property type="entry name" value="NA-bd_OB-fold"/>
</dbReference>
<dbReference type="PROSITE" id="PS50935">
    <property type="entry name" value="SSB"/>
    <property type="match status" value="1"/>
</dbReference>
<reference evidence="6" key="1">
    <citation type="journal article" date="2021" name="Science">
        <title>Hunting the eagle killer: A cyanobacterial neurotoxin causes vacuolar myelinopathy.</title>
        <authorList>
            <person name="Breinlinger S."/>
            <person name="Phillips T.J."/>
            <person name="Haram B.N."/>
            <person name="Mares J."/>
            <person name="Martinez Yerena J.A."/>
            <person name="Hrouzek P."/>
            <person name="Sobotka R."/>
            <person name="Henderson W.M."/>
            <person name="Schmieder P."/>
            <person name="Williams S.M."/>
            <person name="Lauderdale J.D."/>
            <person name="Wilde H.D."/>
            <person name="Gerrin W."/>
            <person name="Kust A."/>
            <person name="Washington J.W."/>
            <person name="Wagner C."/>
            <person name="Geier B."/>
            <person name="Liebeke M."/>
            <person name="Enke H."/>
            <person name="Niedermeyer T.H.J."/>
            <person name="Wilde S.B."/>
        </authorList>
    </citation>
    <scope>NUCLEOTIDE SEQUENCE [LARGE SCALE GENOMIC DNA]</scope>
    <source>
        <strain evidence="6">Thurmond2011</strain>
    </source>
</reference>
<accession>A0AAP5IF30</accession>
<dbReference type="SUPFAM" id="SSF50249">
    <property type="entry name" value="Nucleic acid-binding proteins"/>
    <property type="match status" value="1"/>
</dbReference>
<evidence type="ECO:0000313" key="5">
    <source>
        <dbReference type="EMBL" id="MDR9897810.1"/>
    </source>
</evidence>
<dbReference type="PANTHER" id="PTHR10302">
    <property type="entry name" value="SINGLE-STRANDED DNA-BINDING PROTEIN"/>
    <property type="match status" value="1"/>
</dbReference>
<dbReference type="InterPro" id="IPR011344">
    <property type="entry name" value="ssDNA-bd"/>
</dbReference>
<dbReference type="RefSeq" id="WP_208339078.1">
    <property type="nucleotide sequence ID" value="NZ_CAWQFN010000488.1"/>
</dbReference>
<dbReference type="InterPro" id="IPR000424">
    <property type="entry name" value="Primosome_PriB/ssb"/>
</dbReference>
<comment type="subunit">
    <text evidence="2">Homotetramer.</text>
</comment>
<dbReference type="AlphaFoldDB" id="A0AAP5IF30"/>
<evidence type="ECO:0000256" key="3">
    <source>
        <dbReference type="PIRNR" id="PIRNR002070"/>
    </source>
</evidence>
<evidence type="ECO:0000256" key="4">
    <source>
        <dbReference type="SAM" id="MobiDB-lite"/>
    </source>
</evidence>
<dbReference type="NCBIfam" id="TIGR00621">
    <property type="entry name" value="ssb"/>
    <property type="match status" value="1"/>
</dbReference>
<evidence type="ECO:0000256" key="1">
    <source>
        <dbReference type="ARBA" id="ARBA00023125"/>
    </source>
</evidence>
<sequence>MTQQVYVNKIELVGRVGQNPETRYFESGAVKCTLTLAIKPPYKSDTPLWFDLEAWGNIAEVATQYVKKGSTIGITGELVLDKWIDKNTEELREKPLIRVNNLELISSSRSSEEIESNSDQQNQILNANF</sequence>
<feature type="region of interest" description="Disordered" evidence="4">
    <location>
        <begin position="110"/>
        <end position="129"/>
    </location>
</feature>
<dbReference type="PANTHER" id="PTHR10302:SF0">
    <property type="entry name" value="SINGLE-STRANDED DNA-BINDING PROTEIN, MITOCHONDRIAL"/>
    <property type="match status" value="1"/>
</dbReference>
<comment type="caution">
    <text evidence="2">Lacks conserved residue(s) required for the propagation of feature annotation.</text>
</comment>
<dbReference type="GO" id="GO:0003697">
    <property type="term" value="F:single-stranded DNA binding"/>
    <property type="evidence" value="ECO:0007669"/>
    <property type="project" value="UniProtKB-UniRule"/>
</dbReference>